<dbReference type="SUPFAM" id="SSF53474">
    <property type="entry name" value="alpha/beta-Hydrolases"/>
    <property type="match status" value="1"/>
</dbReference>
<dbReference type="InterPro" id="IPR020802">
    <property type="entry name" value="TesA-like"/>
</dbReference>
<comment type="similarity">
    <text evidence="1">Belongs to the thioesterase family.</text>
</comment>
<dbReference type="RefSeq" id="WP_093850094.1">
    <property type="nucleotide sequence ID" value="NZ_FOSG01000009.1"/>
</dbReference>
<dbReference type="PANTHER" id="PTHR11487:SF0">
    <property type="entry name" value="S-ACYL FATTY ACID SYNTHASE THIOESTERASE, MEDIUM CHAIN"/>
    <property type="match status" value="1"/>
</dbReference>
<dbReference type="InterPro" id="IPR001031">
    <property type="entry name" value="Thioesterase"/>
</dbReference>
<dbReference type="GO" id="GO:0016787">
    <property type="term" value="F:hydrolase activity"/>
    <property type="evidence" value="ECO:0007669"/>
    <property type="project" value="UniProtKB-KW"/>
</dbReference>
<dbReference type="Proteomes" id="UP000198928">
    <property type="component" value="Unassembled WGS sequence"/>
</dbReference>
<sequence>MRLNRTTRIVTGPDRGEEERRRWLRPLDGQGSGSRSGSGSGSGQRIRLVCFPHAGGAAGSFRPFAPLLPGGVELLAVQYPGRHDRTGEPCATRMEELAGPLAAALAPVSGDGLVLLGHSMGAAVAAEVAARLEEHTGRPLLRLFVSGRPAPGTRDPVSVHEGGDEALLADLRRLGGTDEALFSDPALRSLVLPSLRADYRLIETYRPPEGRRLRTPLTALTGDSDPEVTPEEAQAWRSRSSGPFRLHVFPGGHFYLLERPVAVLGAVLADLGRGAPAGLEWPSTP</sequence>
<keyword evidence="6" id="KW-1185">Reference proteome</keyword>
<feature type="region of interest" description="Disordered" evidence="3">
    <location>
        <begin position="1"/>
        <end position="43"/>
    </location>
</feature>
<proteinExistence type="inferred from homology"/>
<evidence type="ECO:0000259" key="4">
    <source>
        <dbReference type="SMART" id="SM00824"/>
    </source>
</evidence>
<feature type="domain" description="Thioesterase TesA-like" evidence="4">
    <location>
        <begin position="49"/>
        <end position="271"/>
    </location>
</feature>
<dbReference type="Pfam" id="PF00975">
    <property type="entry name" value="Thioesterase"/>
    <property type="match status" value="1"/>
</dbReference>
<dbReference type="InterPro" id="IPR012223">
    <property type="entry name" value="TEII"/>
</dbReference>
<evidence type="ECO:0000256" key="3">
    <source>
        <dbReference type="SAM" id="MobiDB-lite"/>
    </source>
</evidence>
<dbReference type="PANTHER" id="PTHR11487">
    <property type="entry name" value="THIOESTERASE"/>
    <property type="match status" value="1"/>
</dbReference>
<dbReference type="SMART" id="SM00824">
    <property type="entry name" value="PKS_TE"/>
    <property type="match status" value="1"/>
</dbReference>
<reference evidence="6" key="1">
    <citation type="submission" date="2016-10" db="EMBL/GenBank/DDBJ databases">
        <authorList>
            <person name="Varghese N."/>
            <person name="Submissions S."/>
        </authorList>
    </citation>
    <scope>NUCLEOTIDE SEQUENCE [LARGE SCALE GENOMIC DNA]</scope>
    <source>
        <strain evidence="6">PL19</strain>
    </source>
</reference>
<organism evidence="5 6">
    <name type="scientific">Streptomyces pini</name>
    <dbReference type="NCBI Taxonomy" id="1520580"/>
    <lineage>
        <taxon>Bacteria</taxon>
        <taxon>Bacillati</taxon>
        <taxon>Actinomycetota</taxon>
        <taxon>Actinomycetes</taxon>
        <taxon>Kitasatosporales</taxon>
        <taxon>Streptomycetaceae</taxon>
        <taxon>Streptomyces</taxon>
    </lineage>
</organism>
<dbReference type="AlphaFoldDB" id="A0A1I4CRP1"/>
<dbReference type="EMBL" id="FOSG01000009">
    <property type="protein sequence ID" value="SFK82716.1"/>
    <property type="molecule type" value="Genomic_DNA"/>
</dbReference>
<dbReference type="InterPro" id="IPR029058">
    <property type="entry name" value="AB_hydrolase_fold"/>
</dbReference>
<protein>
    <submittedName>
        <fullName evidence="5">Pyochelin biosynthetic protein PchC</fullName>
    </submittedName>
</protein>
<dbReference type="GO" id="GO:0008610">
    <property type="term" value="P:lipid biosynthetic process"/>
    <property type="evidence" value="ECO:0007669"/>
    <property type="project" value="TreeGrafter"/>
</dbReference>
<evidence type="ECO:0000256" key="1">
    <source>
        <dbReference type="ARBA" id="ARBA00007169"/>
    </source>
</evidence>
<name>A0A1I4CRP1_9ACTN</name>
<dbReference type="OrthoDB" id="8480037at2"/>
<evidence type="ECO:0000313" key="6">
    <source>
        <dbReference type="Proteomes" id="UP000198928"/>
    </source>
</evidence>
<feature type="compositionally biased region" description="Gly residues" evidence="3">
    <location>
        <begin position="30"/>
        <end position="42"/>
    </location>
</feature>
<accession>A0A1I4CRP1</accession>
<keyword evidence="2" id="KW-0378">Hydrolase</keyword>
<gene>
    <name evidence="5" type="ORF">SAMN05192584_10975</name>
</gene>
<dbReference type="Gene3D" id="3.40.50.1820">
    <property type="entry name" value="alpha/beta hydrolase"/>
    <property type="match status" value="1"/>
</dbReference>
<evidence type="ECO:0000313" key="5">
    <source>
        <dbReference type="EMBL" id="SFK82716.1"/>
    </source>
</evidence>
<evidence type="ECO:0000256" key="2">
    <source>
        <dbReference type="ARBA" id="ARBA00022801"/>
    </source>
</evidence>